<dbReference type="Pfam" id="PF08031">
    <property type="entry name" value="BBE"/>
    <property type="match status" value="1"/>
</dbReference>
<gene>
    <name evidence="8" type="ORF">JI435_060990</name>
</gene>
<protein>
    <recommendedName>
        <fullName evidence="7">FAD-binding PCMH-type domain-containing protein</fullName>
    </recommendedName>
</protein>
<keyword evidence="5" id="KW-0560">Oxidoreductase</keyword>
<comment type="cofactor">
    <cofactor evidence="1">
        <name>FAD</name>
        <dbReference type="ChEBI" id="CHEBI:57692"/>
    </cofactor>
</comment>
<comment type="similarity">
    <text evidence="2">Belongs to the oxygen-dependent FAD-linked oxidoreductase family.</text>
</comment>
<dbReference type="InterPro" id="IPR012951">
    <property type="entry name" value="BBE"/>
</dbReference>
<evidence type="ECO:0000313" key="8">
    <source>
        <dbReference type="EMBL" id="QRD05823.1"/>
    </source>
</evidence>
<evidence type="ECO:0000313" key="9">
    <source>
        <dbReference type="Proteomes" id="UP000663193"/>
    </source>
</evidence>
<dbReference type="EMBL" id="CP069041">
    <property type="protein sequence ID" value="QRD05823.1"/>
    <property type="molecule type" value="Genomic_DNA"/>
</dbReference>
<dbReference type="InterPro" id="IPR016169">
    <property type="entry name" value="FAD-bd_PCMH_sub2"/>
</dbReference>
<reference evidence="9" key="1">
    <citation type="journal article" date="2021" name="BMC Genomics">
        <title>Chromosome-level genome assembly and manually-curated proteome of model necrotroph Parastagonospora nodorum Sn15 reveals a genome-wide trove of candidate effector homologs, and redundancy of virulence-related functions within an accessory chromosome.</title>
        <authorList>
            <person name="Bertazzoni S."/>
            <person name="Jones D.A.B."/>
            <person name="Phan H.T."/>
            <person name="Tan K.-C."/>
            <person name="Hane J.K."/>
        </authorList>
    </citation>
    <scope>NUCLEOTIDE SEQUENCE [LARGE SCALE GENOMIC DNA]</scope>
    <source>
        <strain evidence="9">SN15 / ATCC MYA-4574 / FGSC 10173)</strain>
    </source>
</reference>
<dbReference type="PANTHER" id="PTHR42973:SF39">
    <property type="entry name" value="FAD-BINDING PCMH-TYPE DOMAIN-CONTAINING PROTEIN"/>
    <property type="match status" value="1"/>
</dbReference>
<dbReference type="SUPFAM" id="SSF56176">
    <property type="entry name" value="FAD-binding/transporter-associated domain-like"/>
    <property type="match status" value="1"/>
</dbReference>
<evidence type="ECO:0000256" key="3">
    <source>
        <dbReference type="ARBA" id="ARBA00022630"/>
    </source>
</evidence>
<feature type="signal peptide" evidence="6">
    <location>
        <begin position="1"/>
        <end position="31"/>
    </location>
</feature>
<dbReference type="GO" id="GO:0016491">
    <property type="term" value="F:oxidoreductase activity"/>
    <property type="evidence" value="ECO:0007669"/>
    <property type="project" value="UniProtKB-KW"/>
</dbReference>
<dbReference type="GO" id="GO:0071949">
    <property type="term" value="F:FAD binding"/>
    <property type="evidence" value="ECO:0007669"/>
    <property type="project" value="InterPro"/>
</dbReference>
<keyword evidence="3" id="KW-0285">Flavoprotein</keyword>
<evidence type="ECO:0000256" key="6">
    <source>
        <dbReference type="SAM" id="SignalP"/>
    </source>
</evidence>
<evidence type="ECO:0000259" key="7">
    <source>
        <dbReference type="PROSITE" id="PS51387"/>
    </source>
</evidence>
<dbReference type="Gene3D" id="3.30.465.10">
    <property type="match status" value="1"/>
</dbReference>
<dbReference type="VEuPathDB" id="FungiDB:JI435_060990"/>
<dbReference type="Pfam" id="PF01565">
    <property type="entry name" value="FAD_binding_4"/>
    <property type="match status" value="1"/>
</dbReference>
<keyword evidence="6" id="KW-0732">Signal</keyword>
<evidence type="ECO:0000256" key="4">
    <source>
        <dbReference type="ARBA" id="ARBA00022827"/>
    </source>
</evidence>
<dbReference type="OrthoDB" id="415825at2759"/>
<sequence length="509" mass="55999">MGVCRSFKPQGALHLLWNIALLGSLLSGAAAHNDSAKLRECLSSSSILASLTTFSDATNWQTITSPWALRFRPEPAAIVVPRTKDEVAVALACAVDAGVKVSALNGGHSYGAYGLGGVDGALVINMERFTETTFDKATRLFTYGGGSRVGPAATWLWENHGRHFPHVRANWVGLSGSSIGGGFGTTSRFLGTPMDNLDSVEVMLYNGTVVTASRTENPDLFFAVQGAGSSYGIILSLTTRTWKPEFDIVTNFTISLGAVDLDTGAQALIDIQDWAMTKAPDTFALRWQLAGEWNGSGYFYGNPDEFDTLFAGLVKRLPNTTTTTVRTADFWAMENFAVPQLNGTVDAFPPRSMYLQALILRNDQPFTFESAKALYQYTTLAFNRTDLTEFGFLDLWGGVSRDVDDTKQAMAYSNNQWLIRWEGRLANGLTQWPADGIEYMQAGFRPFQEQLKKEGVPLRGFVNYRDTELTVEEWSVRLYGNNFAKMKKIKSELDPHGVFTTHAQSIPSL</sequence>
<feature type="domain" description="FAD-binding PCMH-type" evidence="7">
    <location>
        <begin position="71"/>
        <end position="244"/>
    </location>
</feature>
<feature type="chain" id="PRO_5031292951" description="FAD-binding PCMH-type domain-containing protein" evidence="6">
    <location>
        <begin position="32"/>
        <end position="509"/>
    </location>
</feature>
<dbReference type="InterPro" id="IPR006094">
    <property type="entry name" value="Oxid_FAD_bind_N"/>
</dbReference>
<dbReference type="InterPro" id="IPR016166">
    <property type="entry name" value="FAD-bd_PCMH"/>
</dbReference>
<accession>A0A7U2I9N3</accession>
<dbReference type="InterPro" id="IPR050416">
    <property type="entry name" value="FAD-linked_Oxidoreductase"/>
</dbReference>
<dbReference type="Proteomes" id="UP000663193">
    <property type="component" value="Chromosome 19"/>
</dbReference>
<dbReference type="AlphaFoldDB" id="A0A7U2I9N3"/>
<dbReference type="PANTHER" id="PTHR42973">
    <property type="entry name" value="BINDING OXIDOREDUCTASE, PUTATIVE (AFU_ORTHOLOGUE AFUA_1G17690)-RELATED"/>
    <property type="match status" value="1"/>
</dbReference>
<name>A0A7U2I9N3_PHANO</name>
<evidence type="ECO:0000256" key="5">
    <source>
        <dbReference type="ARBA" id="ARBA00023002"/>
    </source>
</evidence>
<keyword evidence="4" id="KW-0274">FAD</keyword>
<dbReference type="InterPro" id="IPR036318">
    <property type="entry name" value="FAD-bd_PCMH-like_sf"/>
</dbReference>
<proteinExistence type="inferred from homology"/>
<evidence type="ECO:0000256" key="1">
    <source>
        <dbReference type="ARBA" id="ARBA00001974"/>
    </source>
</evidence>
<dbReference type="Gene3D" id="3.40.462.20">
    <property type="match status" value="1"/>
</dbReference>
<organism evidence="8 9">
    <name type="scientific">Phaeosphaeria nodorum (strain SN15 / ATCC MYA-4574 / FGSC 10173)</name>
    <name type="common">Glume blotch fungus</name>
    <name type="synonym">Parastagonospora nodorum</name>
    <dbReference type="NCBI Taxonomy" id="321614"/>
    <lineage>
        <taxon>Eukaryota</taxon>
        <taxon>Fungi</taxon>
        <taxon>Dikarya</taxon>
        <taxon>Ascomycota</taxon>
        <taxon>Pezizomycotina</taxon>
        <taxon>Dothideomycetes</taxon>
        <taxon>Pleosporomycetidae</taxon>
        <taxon>Pleosporales</taxon>
        <taxon>Pleosporineae</taxon>
        <taxon>Phaeosphaeriaceae</taxon>
        <taxon>Parastagonospora</taxon>
    </lineage>
</organism>
<evidence type="ECO:0000256" key="2">
    <source>
        <dbReference type="ARBA" id="ARBA00005466"/>
    </source>
</evidence>
<dbReference type="PROSITE" id="PS51387">
    <property type="entry name" value="FAD_PCMH"/>
    <property type="match status" value="1"/>
</dbReference>
<keyword evidence="9" id="KW-1185">Reference proteome</keyword>